<keyword evidence="1" id="KW-1133">Transmembrane helix</keyword>
<proteinExistence type="predicted"/>
<dbReference type="Proteomes" id="UP000095185">
    <property type="component" value="Chromosome"/>
</dbReference>
<keyword evidence="1" id="KW-0472">Membrane</keyword>
<protein>
    <recommendedName>
        <fullName evidence="4">Phage abortive infection protein</fullName>
    </recommendedName>
</protein>
<sequence length="231" mass="25745">MLGKSGGIVKSPVTKIIVVFLIIVAFLIAVFYVYGILPGNIEGHQRLASFGTYIGGVVTPLTVLAALIALVQRDKEHRSEIERITAQGHKIDLLRFIEHIESDIESTLSQITVNIITKTNSVQRLGADALFSPTMLEWKEVIPSVHDIKNGANSLNLMPGDYPKKILSFETFGIVAAYIKRLREHCEEYDRIAGNNITSLYFARKYKIATTRLKSRGYQIDVWDPTAQKGA</sequence>
<keyword evidence="1" id="KW-0812">Transmembrane</keyword>
<evidence type="ECO:0000256" key="1">
    <source>
        <dbReference type="SAM" id="Phobius"/>
    </source>
</evidence>
<evidence type="ECO:0000313" key="2">
    <source>
        <dbReference type="EMBL" id="AOS84135.1"/>
    </source>
</evidence>
<evidence type="ECO:0000313" key="3">
    <source>
        <dbReference type="Proteomes" id="UP000095185"/>
    </source>
</evidence>
<dbReference type="KEGG" id="clz:BIU88_08315"/>
<organism evidence="2 3">
    <name type="scientific">Chlorobaculum limnaeum</name>
    <dbReference type="NCBI Taxonomy" id="274537"/>
    <lineage>
        <taxon>Bacteria</taxon>
        <taxon>Pseudomonadati</taxon>
        <taxon>Chlorobiota</taxon>
        <taxon>Chlorobiia</taxon>
        <taxon>Chlorobiales</taxon>
        <taxon>Chlorobiaceae</taxon>
        <taxon>Chlorobaculum</taxon>
    </lineage>
</organism>
<accession>A0A1D8D370</accession>
<keyword evidence="3" id="KW-1185">Reference proteome</keyword>
<dbReference type="EMBL" id="CP017305">
    <property type="protein sequence ID" value="AOS84135.1"/>
    <property type="molecule type" value="Genomic_DNA"/>
</dbReference>
<feature type="transmembrane region" description="Helical" evidence="1">
    <location>
        <begin position="47"/>
        <end position="71"/>
    </location>
</feature>
<reference evidence="2" key="1">
    <citation type="submission" date="2016-09" db="EMBL/GenBank/DDBJ databases">
        <title>Genome sequence of Chlorobaculum limnaeum.</title>
        <authorList>
            <person name="Liu Z."/>
            <person name="Tank M."/>
            <person name="Bryant D.A."/>
        </authorList>
    </citation>
    <scope>NUCLEOTIDE SEQUENCE [LARGE SCALE GENOMIC DNA]</scope>
    <source>
        <strain evidence="2">DSM 1677</strain>
    </source>
</reference>
<name>A0A1D8D370_CHLLM</name>
<feature type="transmembrane region" description="Helical" evidence="1">
    <location>
        <begin position="12"/>
        <end position="35"/>
    </location>
</feature>
<gene>
    <name evidence="2" type="ORF">BIU88_08315</name>
</gene>
<evidence type="ECO:0008006" key="4">
    <source>
        <dbReference type="Google" id="ProtNLM"/>
    </source>
</evidence>
<dbReference type="AlphaFoldDB" id="A0A1D8D370"/>